<proteinExistence type="predicted"/>
<feature type="region of interest" description="Disordered" evidence="1">
    <location>
        <begin position="43"/>
        <end position="99"/>
    </location>
</feature>
<keyword evidence="3" id="KW-1185">Reference proteome</keyword>
<gene>
    <name evidence="2" type="ORF">GCM10019016_101370</name>
</gene>
<protein>
    <submittedName>
        <fullName evidence="2">Uncharacterized protein</fullName>
    </submittedName>
</protein>
<feature type="compositionally biased region" description="Basic and acidic residues" evidence="1">
    <location>
        <begin position="58"/>
        <end position="68"/>
    </location>
</feature>
<comment type="caution">
    <text evidence="2">The sequence shown here is derived from an EMBL/GenBank/DDBJ whole genome shotgun (WGS) entry which is preliminary data.</text>
</comment>
<organism evidence="2 3">
    <name type="scientific">Streptomyces prasinosporus</name>
    <dbReference type="NCBI Taxonomy" id="68256"/>
    <lineage>
        <taxon>Bacteria</taxon>
        <taxon>Bacillati</taxon>
        <taxon>Actinomycetota</taxon>
        <taxon>Actinomycetes</taxon>
        <taxon>Kitasatosporales</taxon>
        <taxon>Streptomycetaceae</taxon>
        <taxon>Streptomyces</taxon>
        <taxon>Streptomyces albogriseolus group</taxon>
    </lineage>
</organism>
<name>A0ABP6U652_9ACTN</name>
<evidence type="ECO:0000313" key="3">
    <source>
        <dbReference type="Proteomes" id="UP001501455"/>
    </source>
</evidence>
<dbReference type="Proteomes" id="UP001501455">
    <property type="component" value="Unassembled WGS sequence"/>
</dbReference>
<reference evidence="3" key="1">
    <citation type="journal article" date="2019" name="Int. J. Syst. Evol. Microbiol.">
        <title>The Global Catalogue of Microorganisms (GCM) 10K type strain sequencing project: providing services to taxonomists for standard genome sequencing and annotation.</title>
        <authorList>
            <consortium name="The Broad Institute Genomics Platform"/>
            <consortium name="The Broad Institute Genome Sequencing Center for Infectious Disease"/>
            <person name="Wu L."/>
            <person name="Ma J."/>
        </authorList>
    </citation>
    <scope>NUCLEOTIDE SEQUENCE [LARGE SCALE GENOMIC DNA]</scope>
    <source>
        <strain evidence="3">JCM 4816</strain>
    </source>
</reference>
<evidence type="ECO:0000256" key="1">
    <source>
        <dbReference type="SAM" id="MobiDB-lite"/>
    </source>
</evidence>
<accession>A0ABP6U652</accession>
<dbReference type="EMBL" id="BAAAXF010000073">
    <property type="protein sequence ID" value="GAA3503027.1"/>
    <property type="molecule type" value="Genomic_DNA"/>
</dbReference>
<sequence>MLLDEGVVADRQDGEHTVYGYDGVAAADGLATMVTVKASAVVGEEARPESGQEVCPESGHDARPEKGQPETPQNSSEPRACSAGSARCPAPSPRRSHRS</sequence>
<evidence type="ECO:0000313" key="2">
    <source>
        <dbReference type="EMBL" id="GAA3503027.1"/>
    </source>
</evidence>